<dbReference type="RefSeq" id="WP_378039064.1">
    <property type="nucleotide sequence ID" value="NZ_JBHSIV010000044.1"/>
</dbReference>
<evidence type="ECO:0000256" key="7">
    <source>
        <dbReference type="ARBA" id="ARBA00023157"/>
    </source>
</evidence>
<dbReference type="PROSITE" id="PS51318">
    <property type="entry name" value="TAT"/>
    <property type="match status" value="1"/>
</dbReference>
<keyword evidence="6" id="KW-0411">Iron-sulfur</keyword>
<dbReference type="InterPro" id="IPR017941">
    <property type="entry name" value="Rieske_2Fe-2S"/>
</dbReference>
<dbReference type="PANTHER" id="PTHR10134">
    <property type="entry name" value="CYTOCHROME B-C1 COMPLEX SUBUNIT RIESKE, MITOCHONDRIAL"/>
    <property type="match status" value="1"/>
</dbReference>
<dbReference type="SUPFAM" id="SSF50022">
    <property type="entry name" value="ISP domain"/>
    <property type="match status" value="1"/>
</dbReference>
<proteinExistence type="predicted"/>
<comment type="caution">
    <text evidence="12">The sequence shown here is derived from an EMBL/GenBank/DDBJ whole genome shotgun (WGS) entry which is preliminary data.</text>
</comment>
<accession>A0ABV9YSY6</accession>
<sequence length="142" mass="13883">MTGEGTDRRTLLAAAAVLTPVAACSGPAPPPPAGFAPGRPMADPAATSGTVLGPAAAVPAGGGIVRRDLAVVVTRSADGELRALSAICPHDGCLVGEVVDGAIVCACHGSRFALDGSVARGPATTSLAVRPVRVEQGRIVLG</sequence>
<evidence type="ECO:0000256" key="6">
    <source>
        <dbReference type="ARBA" id="ARBA00023014"/>
    </source>
</evidence>
<dbReference type="InterPro" id="IPR006311">
    <property type="entry name" value="TAT_signal"/>
</dbReference>
<evidence type="ECO:0000259" key="11">
    <source>
        <dbReference type="PROSITE" id="PS51296"/>
    </source>
</evidence>
<reference evidence="13" key="1">
    <citation type="journal article" date="2019" name="Int. J. Syst. Evol. Microbiol.">
        <title>The Global Catalogue of Microorganisms (GCM) 10K type strain sequencing project: providing services to taxonomists for standard genome sequencing and annotation.</title>
        <authorList>
            <consortium name="The Broad Institute Genomics Platform"/>
            <consortium name="The Broad Institute Genome Sequencing Center for Infectious Disease"/>
            <person name="Wu L."/>
            <person name="Ma J."/>
        </authorList>
    </citation>
    <scope>NUCLEOTIDE SEQUENCE [LARGE SCALE GENOMIC DNA]</scope>
    <source>
        <strain evidence="13">CGMCC 4.7093</strain>
    </source>
</reference>
<organism evidence="12 13">
    <name type="scientific">Actinomycetospora atypica</name>
    <dbReference type="NCBI Taxonomy" id="1290095"/>
    <lineage>
        <taxon>Bacteria</taxon>
        <taxon>Bacillati</taxon>
        <taxon>Actinomycetota</taxon>
        <taxon>Actinomycetes</taxon>
        <taxon>Pseudonocardiales</taxon>
        <taxon>Pseudonocardiaceae</taxon>
        <taxon>Actinomycetospora</taxon>
    </lineage>
</organism>
<dbReference type="InterPro" id="IPR005805">
    <property type="entry name" value="Rieske_Fe-S_prot_C"/>
</dbReference>
<keyword evidence="5" id="KW-0408">Iron</keyword>
<evidence type="ECO:0000256" key="10">
    <source>
        <dbReference type="SAM" id="MobiDB-lite"/>
    </source>
</evidence>
<feature type="region of interest" description="Disordered" evidence="10">
    <location>
        <begin position="30"/>
        <end position="50"/>
    </location>
</feature>
<dbReference type="Pfam" id="PF00355">
    <property type="entry name" value="Rieske"/>
    <property type="match status" value="1"/>
</dbReference>
<dbReference type="CDD" id="cd03467">
    <property type="entry name" value="Rieske"/>
    <property type="match status" value="1"/>
</dbReference>
<keyword evidence="13" id="KW-1185">Reference proteome</keyword>
<evidence type="ECO:0000256" key="4">
    <source>
        <dbReference type="ARBA" id="ARBA00022723"/>
    </source>
</evidence>
<evidence type="ECO:0000256" key="3">
    <source>
        <dbReference type="ARBA" id="ARBA00022714"/>
    </source>
</evidence>
<dbReference type="Proteomes" id="UP001595947">
    <property type="component" value="Unassembled WGS sequence"/>
</dbReference>
<evidence type="ECO:0000256" key="8">
    <source>
        <dbReference type="ARBA" id="ARBA00029586"/>
    </source>
</evidence>
<evidence type="ECO:0000313" key="13">
    <source>
        <dbReference type="Proteomes" id="UP001595947"/>
    </source>
</evidence>
<keyword evidence="7" id="KW-1015">Disulfide bond</keyword>
<dbReference type="EMBL" id="JBHSIV010000044">
    <property type="protein sequence ID" value="MFC5065746.1"/>
    <property type="molecule type" value="Genomic_DNA"/>
</dbReference>
<dbReference type="PROSITE" id="PS51296">
    <property type="entry name" value="RIESKE"/>
    <property type="match status" value="1"/>
</dbReference>
<feature type="domain" description="Rieske" evidence="11">
    <location>
        <begin position="49"/>
        <end position="141"/>
    </location>
</feature>
<comment type="cofactor">
    <cofactor evidence="9">
        <name>[2Fe-2S] cluster</name>
        <dbReference type="ChEBI" id="CHEBI:190135"/>
    </cofactor>
</comment>
<dbReference type="InterPro" id="IPR014349">
    <property type="entry name" value="Rieske_Fe-S_prot"/>
</dbReference>
<evidence type="ECO:0000256" key="9">
    <source>
        <dbReference type="ARBA" id="ARBA00034078"/>
    </source>
</evidence>
<dbReference type="InterPro" id="IPR036922">
    <property type="entry name" value="Rieske_2Fe-2S_sf"/>
</dbReference>
<evidence type="ECO:0000256" key="1">
    <source>
        <dbReference type="ARBA" id="ARBA00002494"/>
    </source>
</evidence>
<keyword evidence="4" id="KW-0479">Metal-binding</keyword>
<name>A0ABV9YSY6_9PSEU</name>
<evidence type="ECO:0000256" key="2">
    <source>
        <dbReference type="ARBA" id="ARBA00015816"/>
    </source>
</evidence>
<comment type="function">
    <text evidence="1">Iron-sulfur subunit of the cytochrome bc1 complex, an essential component of the respiratory electron transport chain required for ATP synthesis. The bc1 complex catalyzes the oxidation of menaquinol and the reduction of cytochrome c in the respiratory chain. The bc1 complex operates through a Q-cycle mechanism that couples electron transfer to generation of the proton gradient that drives ATP synthesis.</text>
</comment>
<evidence type="ECO:0000256" key="5">
    <source>
        <dbReference type="ARBA" id="ARBA00023004"/>
    </source>
</evidence>
<keyword evidence="3" id="KW-0001">2Fe-2S</keyword>
<evidence type="ECO:0000313" key="12">
    <source>
        <dbReference type="EMBL" id="MFC5065746.1"/>
    </source>
</evidence>
<dbReference type="PRINTS" id="PR00162">
    <property type="entry name" value="RIESKE"/>
</dbReference>
<gene>
    <name evidence="12" type="ORF">ACFPBZ_26255</name>
</gene>
<dbReference type="Gene3D" id="2.102.10.10">
    <property type="entry name" value="Rieske [2Fe-2S] iron-sulphur domain"/>
    <property type="match status" value="1"/>
</dbReference>
<protein>
    <recommendedName>
        <fullName evidence="2">Cytochrome bc1 complex Rieske iron-sulfur subunit</fullName>
    </recommendedName>
    <alternativeName>
        <fullName evidence="8">Cytochrome bc1 reductase complex subunit QcrA</fullName>
    </alternativeName>
</protein>